<evidence type="ECO:0000256" key="2">
    <source>
        <dbReference type="ARBA" id="ARBA00004496"/>
    </source>
</evidence>
<evidence type="ECO:0000313" key="9">
    <source>
        <dbReference type="EMBL" id="KAK7859628.1"/>
    </source>
</evidence>
<feature type="domain" description="Fungal lipase-type" evidence="7">
    <location>
        <begin position="13"/>
        <end position="76"/>
    </location>
</feature>
<keyword evidence="6" id="KW-0539">Nucleus</keyword>
<name>A0AAW0M8L5_QUESU</name>
<dbReference type="Pfam" id="PF18117">
    <property type="entry name" value="EDS1_EP"/>
    <property type="match status" value="2"/>
</dbReference>
<dbReference type="InterPro" id="IPR002921">
    <property type="entry name" value="Fungal_lipase-type"/>
</dbReference>
<evidence type="ECO:0000256" key="4">
    <source>
        <dbReference type="ARBA" id="ARBA00022801"/>
    </source>
</evidence>
<feature type="domain" description="Fungal lipase-type" evidence="7">
    <location>
        <begin position="452"/>
        <end position="529"/>
    </location>
</feature>
<dbReference type="SUPFAM" id="SSF53474">
    <property type="entry name" value="alpha/beta-Hydrolases"/>
    <property type="match status" value="2"/>
</dbReference>
<dbReference type="GO" id="GO:0006952">
    <property type="term" value="P:defense response"/>
    <property type="evidence" value="ECO:0007669"/>
    <property type="project" value="UniProtKB-KW"/>
</dbReference>
<dbReference type="InterPro" id="IPR044603">
    <property type="entry name" value="SAG101-like"/>
</dbReference>
<dbReference type="GO" id="GO:0006629">
    <property type="term" value="P:lipid metabolic process"/>
    <property type="evidence" value="ECO:0007669"/>
    <property type="project" value="InterPro"/>
</dbReference>
<feature type="domain" description="EDS1 EP" evidence="8">
    <location>
        <begin position="688"/>
        <end position="892"/>
    </location>
</feature>
<evidence type="ECO:0000259" key="7">
    <source>
        <dbReference type="Pfam" id="PF01764"/>
    </source>
</evidence>
<keyword evidence="3" id="KW-0963">Cytoplasm</keyword>
<keyword evidence="5" id="KW-0611">Plant defense</keyword>
<dbReference type="PANTHER" id="PTHR46898:SF3">
    <property type="entry name" value="FUNGAL LIPASE-LIKE DOMAIN-CONTAINING PROTEIN"/>
    <property type="match status" value="1"/>
</dbReference>
<dbReference type="AlphaFoldDB" id="A0AAW0M8L5"/>
<comment type="caution">
    <text evidence="9">The sequence shown here is derived from an EMBL/GenBank/DDBJ whole genome shotgun (WGS) entry which is preliminary data.</text>
</comment>
<evidence type="ECO:0000259" key="8">
    <source>
        <dbReference type="Pfam" id="PF18117"/>
    </source>
</evidence>
<reference evidence="9" key="3">
    <citation type="submission" date="2023-07" db="EMBL/GenBank/DDBJ databases">
        <title>An improved reference 1 genome and first organelle genomes of Quercus suber.</title>
        <authorList>
            <consortium name="Genosuber Consortium"/>
            <person name="Usie A."/>
            <person name="Serra O."/>
            <person name="Barros P."/>
        </authorList>
    </citation>
    <scope>NUCLEOTIDE SEQUENCE</scope>
    <source>
        <strain evidence="9">HL8</strain>
        <tissue evidence="9">Leaves</tissue>
    </source>
</reference>
<dbReference type="GO" id="GO:0052689">
    <property type="term" value="F:carboxylic ester hydrolase activity"/>
    <property type="evidence" value="ECO:0007669"/>
    <property type="project" value="InterPro"/>
</dbReference>
<accession>A0AAW0M8L5</accession>
<protein>
    <submittedName>
        <fullName evidence="9">Senescence-associated carboxylesterase 101</fullName>
    </submittedName>
</protein>
<feature type="domain" description="EDS1 EP" evidence="8">
    <location>
        <begin position="232"/>
        <end position="436"/>
    </location>
</feature>
<evidence type="ECO:0000256" key="6">
    <source>
        <dbReference type="ARBA" id="ARBA00023242"/>
    </source>
</evidence>
<organism evidence="9">
    <name type="scientific">Quercus suber</name>
    <name type="common">Cork oak</name>
    <dbReference type="NCBI Taxonomy" id="58331"/>
    <lineage>
        <taxon>Eukaryota</taxon>
        <taxon>Viridiplantae</taxon>
        <taxon>Streptophyta</taxon>
        <taxon>Embryophyta</taxon>
        <taxon>Tracheophyta</taxon>
        <taxon>Spermatophyta</taxon>
        <taxon>Magnoliopsida</taxon>
        <taxon>eudicotyledons</taxon>
        <taxon>Gunneridae</taxon>
        <taxon>Pentapetalae</taxon>
        <taxon>rosids</taxon>
        <taxon>fabids</taxon>
        <taxon>Fagales</taxon>
        <taxon>Fagaceae</taxon>
        <taxon>Quercus</taxon>
    </lineage>
</organism>
<reference evidence="9" key="2">
    <citation type="journal article" date="2018" name="Sci. Data">
        <title>The draft genome sequence of cork oak.</title>
        <authorList>
            <person name="Ramos A.M."/>
            <person name="Usie A."/>
            <person name="Barbosa P."/>
            <person name="Barros P.M."/>
            <person name="Capote T."/>
            <person name="Chaves I."/>
            <person name="Simoes F."/>
            <person name="Abreu I."/>
            <person name="Carrasquinho I."/>
            <person name="Faro C."/>
            <person name="Guimaraes J.B."/>
            <person name="Mendonca D."/>
            <person name="Nobrega F."/>
            <person name="Rodrigues L."/>
            <person name="Saibo N.J.M."/>
            <person name="Varela M.C."/>
            <person name="Egas C."/>
            <person name="Matos J."/>
            <person name="Miguel C.M."/>
            <person name="Oliveira M.M."/>
            <person name="Ricardo C.P."/>
            <person name="Goncalves S."/>
        </authorList>
    </citation>
    <scope>NUCLEOTIDE SEQUENCE [LARGE SCALE GENOMIC DNA]</scope>
    <source>
        <strain evidence="9">HL8</strain>
    </source>
</reference>
<comment type="subcellular location">
    <subcellularLocation>
        <location evidence="2">Cytoplasm</location>
    </subcellularLocation>
    <subcellularLocation>
        <location evidence="1">Nucleus</location>
    </subcellularLocation>
</comment>
<evidence type="ECO:0000256" key="1">
    <source>
        <dbReference type="ARBA" id="ARBA00004123"/>
    </source>
</evidence>
<dbReference type="PANTHER" id="PTHR46898">
    <property type="entry name" value="SENESCENCE-ASSOCIATED CARBOXYLESTERASE 101"/>
    <property type="match status" value="1"/>
</dbReference>
<dbReference type="EMBL" id="PKMF04000011">
    <property type="protein sequence ID" value="KAK7859628.1"/>
    <property type="molecule type" value="Genomic_DNA"/>
</dbReference>
<evidence type="ECO:0000256" key="5">
    <source>
        <dbReference type="ARBA" id="ARBA00022821"/>
    </source>
</evidence>
<dbReference type="GO" id="GO:0005634">
    <property type="term" value="C:nucleus"/>
    <property type="evidence" value="ECO:0007669"/>
    <property type="project" value="UniProtKB-SubCell"/>
</dbReference>
<evidence type="ECO:0000256" key="3">
    <source>
        <dbReference type="ARBA" id="ARBA00022490"/>
    </source>
</evidence>
<dbReference type="GO" id="GO:0005737">
    <property type="term" value="C:cytoplasm"/>
    <property type="evidence" value="ECO:0007669"/>
    <property type="project" value="UniProtKB-SubCell"/>
</dbReference>
<keyword evidence="4" id="KW-0378">Hydrolase</keyword>
<dbReference type="InterPro" id="IPR041266">
    <property type="entry name" value="EDS1_EP"/>
</dbReference>
<reference evidence="9" key="1">
    <citation type="submission" date="2017-12" db="EMBL/GenBank/DDBJ databases">
        <authorList>
            <person name="Barbosa P."/>
            <person name="Usie A."/>
            <person name="Ramos A.M."/>
        </authorList>
    </citation>
    <scope>NUCLEOTIDE SEQUENCE</scope>
    <source>
        <strain evidence="9">HL8</strain>
        <tissue evidence="9">Leaves</tissue>
    </source>
</reference>
<gene>
    <name evidence="9" type="primary">SAG101_7</name>
    <name evidence="9" type="ORF">CFP56_004855</name>
</gene>
<dbReference type="InterPro" id="IPR029058">
    <property type="entry name" value="AB_hydrolase_fold"/>
</dbReference>
<dbReference type="Pfam" id="PF01764">
    <property type="entry name" value="Lipase_3"/>
    <property type="match status" value="2"/>
</dbReference>
<sequence>MIIMLSDMAQCRSVATLFTLWLLETIDFSITKRPLCITFGSPLIGDNGLQNAILEYPTWNSCFLHVVSDQDPVPRVLISPHNPPATESASQTNVYKPFGTFLLYSEFGCGCFKDSQTILELLMATYSEGPGNQNSNQVLELYKKIVEFLNRKVICGDTTGLLQWTTPPLRAGIIIQLVAIGLMRPQPQGQNNGLDNLITKIEKQEMELVMSKGLGFNPSKTLNEIKINMAFFEWYKKCFKEKGIGYYDSFKNGSSQTDIEVVKFKTILAHYWEGEVNEAEKKPQKEGAPFRTGWLGAGTNFRRMIEPLDIAEYYKKGLKDYINQGRPKHYKQLEQWLKVTEKTASNPSQLKKQNVASSLTEDSCFWAHVEEALISCKLLSSRESSTGEKELSKHNLIEFENYVLSLMKNYAVSPEIFLPQSSFMLWWKEYEEIIRKGIMGASYYSPLTDLMKNRILIITGKSLGGSVATLFTLWLLETIDFSITKRPLCITFGSPLIGDNGLQNAILEYPTWNSCFLHVVSDQDPVPRVLISPHNPPATESASQTNVYKPFGTFLLYSEFGCGCFKDSQTILELLMATYSEGPGNQNSNQVLELYKKIVEFLNRKVICGDTTGLLQWTTPPLRAGIIIQLVAIGLMRPQSLQPQGQNNGLDNLITKIEKQEMELVMSKGLGFNPSKTLNEIKINMAFFEWYKKCFKEKGIGYYDSFKNGSSQTDIEVVKFKTILAHYWEGEVNEAEKKPQKEGAPFRTGWLGAGTNFRRMIEPLDIAEYYKKGLKDYINQGRPKHYKQLEQWLKVTEKTASNPSQLKKQNVASSLTEDSCFWAHVEEALISCKLLSSRESSTGEKELSKHNLIEFENYVLSLMKNYAVSPEIFLPQSSFMLWWKEYEEIIRKGIMGASYYSPLTDLMKNRSYQNYATGDLEIP</sequence>
<proteinExistence type="predicted"/>
<dbReference type="Gene3D" id="3.40.50.1820">
    <property type="entry name" value="alpha/beta hydrolase"/>
    <property type="match status" value="2"/>
</dbReference>